<evidence type="ECO:0000313" key="2">
    <source>
        <dbReference type="Proteomes" id="UP000317199"/>
    </source>
</evidence>
<evidence type="ECO:0008006" key="3">
    <source>
        <dbReference type="Google" id="ProtNLM"/>
    </source>
</evidence>
<dbReference type="OrthoDB" id="5979319at2"/>
<keyword evidence="2" id="KW-1185">Reference proteome</keyword>
<dbReference type="KEGG" id="lyj:FKV23_06345"/>
<dbReference type="SUPFAM" id="SSF56935">
    <property type="entry name" value="Porins"/>
    <property type="match status" value="1"/>
</dbReference>
<sequence length="441" mass="49513">MDTGTRRGTPGHTLLFLALASLLPQVAGAIDLEYEASLGVIHNSNIALSETDEISETTISPGIAFEVSQEGATLELAGRGNVRYLHYTGNSFDDEFRGQFTGHLRWRVIPERLDFIAEDYLSEQPVDILSSFAPNNTQRVNIVTGGPTLYLRFNGNTRGQFDLRYSRSHAEETTDFNGHRYNAALRVLRDFSATTRGSLNLESTRVDFDEAGSSVDYDRHDGYLNFQRNLNRIDFSLDAGYSRLERDGIGGDHSNHSSALFRADFNWRATAFGTLSLHADHQFSDATQALSKLSLGPEAPVGTDIDPGGTVISSDTYRQRDIRATWHQADDVSTLDVGVYRTRSRYIGDDSFDNDVSGAHINYEYRIRPLLTVSASAFHQRREFDNLDRRDRDTVLTAGVSRQFTRHWIGRFDLRRISRNSTSPGLSHDDNAVIVSVIYRR</sequence>
<name>A0A514BQV3_9GAMM</name>
<evidence type="ECO:0000313" key="1">
    <source>
        <dbReference type="EMBL" id="QDH69757.1"/>
    </source>
</evidence>
<dbReference type="RefSeq" id="WP_141623097.1">
    <property type="nucleotide sequence ID" value="NZ_CP041242.1"/>
</dbReference>
<dbReference type="Proteomes" id="UP000317199">
    <property type="component" value="Chromosome"/>
</dbReference>
<gene>
    <name evidence="1" type="ORF">FKV23_06345</name>
</gene>
<organism evidence="1 2">
    <name type="scientific">Marilutibacter alkalisoli</name>
    <dbReference type="NCBI Taxonomy" id="2591633"/>
    <lineage>
        <taxon>Bacteria</taxon>
        <taxon>Pseudomonadati</taxon>
        <taxon>Pseudomonadota</taxon>
        <taxon>Gammaproteobacteria</taxon>
        <taxon>Lysobacterales</taxon>
        <taxon>Lysobacteraceae</taxon>
        <taxon>Marilutibacter</taxon>
    </lineage>
</organism>
<dbReference type="AlphaFoldDB" id="A0A514BQV3"/>
<protein>
    <recommendedName>
        <fullName evidence="3">Outer membrane beta-barrel protein</fullName>
    </recommendedName>
</protein>
<proteinExistence type="predicted"/>
<accession>A0A514BQV3</accession>
<reference evidence="1 2" key="1">
    <citation type="submission" date="2019-06" db="EMBL/GenBank/DDBJ databases">
        <title>Lysobacter alkalisoli sp. nov. isolated from saline-alkali soil.</title>
        <authorList>
            <person name="Sun J.-Q."/>
            <person name="Xu L."/>
        </authorList>
    </citation>
    <scope>NUCLEOTIDE SEQUENCE [LARGE SCALE GENOMIC DNA]</scope>
    <source>
        <strain evidence="1 2">SJ-36</strain>
    </source>
</reference>
<dbReference type="EMBL" id="CP041242">
    <property type="protein sequence ID" value="QDH69757.1"/>
    <property type="molecule type" value="Genomic_DNA"/>
</dbReference>